<evidence type="ECO:0000256" key="1">
    <source>
        <dbReference type="SAM" id="SignalP"/>
    </source>
</evidence>
<evidence type="ECO:0000313" key="3">
    <source>
        <dbReference type="WBParaSite" id="ACRNAN_Path_437.g1649.t1"/>
    </source>
</evidence>
<feature type="signal peptide" evidence="1">
    <location>
        <begin position="1"/>
        <end position="17"/>
    </location>
</feature>
<feature type="chain" id="PRO_5036964836" evidence="1">
    <location>
        <begin position="18"/>
        <end position="203"/>
    </location>
</feature>
<sequence length="203" mass="23680">MYLLILLFLFAIFNTIAYRRPSIEDVLTDYLSYKAIGCNQTINENIHNKTFKIKPDITHLNKFCYIHIPTNAHINMTTAFYDKHSYYRIVFVDSEGHLKASKRFYTNTEKIHINRKYINGAKAVVIFHPRNLNDALKLHRASGMNACSLVSSWAQCWALCSHCWDPLYLCAINADIVVLKFKKIKFKKMPRLMESMMMKAIFG</sequence>
<dbReference type="AlphaFoldDB" id="A0A914C6Z3"/>
<accession>A0A914C6Z3</accession>
<keyword evidence="2" id="KW-1185">Reference proteome</keyword>
<organism evidence="2 3">
    <name type="scientific">Acrobeloides nanus</name>
    <dbReference type="NCBI Taxonomy" id="290746"/>
    <lineage>
        <taxon>Eukaryota</taxon>
        <taxon>Metazoa</taxon>
        <taxon>Ecdysozoa</taxon>
        <taxon>Nematoda</taxon>
        <taxon>Chromadorea</taxon>
        <taxon>Rhabditida</taxon>
        <taxon>Tylenchina</taxon>
        <taxon>Cephalobomorpha</taxon>
        <taxon>Cephaloboidea</taxon>
        <taxon>Cephalobidae</taxon>
        <taxon>Acrobeloides</taxon>
    </lineage>
</organism>
<name>A0A914C6Z3_9BILA</name>
<dbReference type="WBParaSite" id="ACRNAN_Path_437.g1649.t1">
    <property type="protein sequence ID" value="ACRNAN_Path_437.g1649.t1"/>
    <property type="gene ID" value="ACRNAN_Path_437.g1649"/>
</dbReference>
<reference evidence="3" key="1">
    <citation type="submission" date="2022-11" db="UniProtKB">
        <authorList>
            <consortium name="WormBaseParasite"/>
        </authorList>
    </citation>
    <scope>IDENTIFICATION</scope>
</reference>
<dbReference type="Proteomes" id="UP000887540">
    <property type="component" value="Unplaced"/>
</dbReference>
<proteinExistence type="predicted"/>
<protein>
    <submittedName>
        <fullName evidence="3">Uncharacterized protein</fullName>
    </submittedName>
</protein>
<keyword evidence="1" id="KW-0732">Signal</keyword>
<evidence type="ECO:0000313" key="2">
    <source>
        <dbReference type="Proteomes" id="UP000887540"/>
    </source>
</evidence>